<keyword evidence="3 9" id="KW-0808">Transferase</keyword>
<evidence type="ECO:0000256" key="10">
    <source>
        <dbReference type="SAM" id="MobiDB-lite"/>
    </source>
</evidence>
<keyword evidence="12" id="KW-1185">Reference proteome</keyword>
<evidence type="ECO:0000256" key="8">
    <source>
        <dbReference type="ARBA" id="ARBA00051897"/>
    </source>
</evidence>
<dbReference type="EMBL" id="CAXAMN010021473">
    <property type="protein sequence ID" value="CAK9059923.1"/>
    <property type="molecule type" value="Genomic_DNA"/>
</dbReference>
<dbReference type="PROSITE" id="PS51626">
    <property type="entry name" value="SAM_MT_TRM1"/>
    <property type="match status" value="1"/>
</dbReference>
<keyword evidence="2 9" id="KW-0489">Methyltransferase</keyword>
<evidence type="ECO:0000256" key="6">
    <source>
        <dbReference type="ARBA" id="ARBA00022884"/>
    </source>
</evidence>
<keyword evidence="1 9" id="KW-0820">tRNA-binding</keyword>
<keyword evidence="4 9" id="KW-0949">S-adenosyl-L-methionine</keyword>
<accession>A0ABP0N805</accession>
<evidence type="ECO:0000256" key="4">
    <source>
        <dbReference type="ARBA" id="ARBA00022691"/>
    </source>
</evidence>
<keyword evidence="6 9" id="KW-0694">RNA-binding</keyword>
<dbReference type="EC" id="2.1.1.216" evidence="7 9"/>
<feature type="compositionally biased region" description="Basic and acidic residues" evidence="10">
    <location>
        <begin position="562"/>
        <end position="573"/>
    </location>
</feature>
<feature type="compositionally biased region" description="Basic and acidic residues" evidence="10">
    <location>
        <begin position="591"/>
        <end position="620"/>
    </location>
</feature>
<dbReference type="PANTHER" id="PTHR10631:SF3">
    <property type="entry name" value="TRNA (GUANINE(26)-N(2))-DIMETHYLTRANSFERASE"/>
    <property type="match status" value="1"/>
</dbReference>
<dbReference type="NCBIfam" id="TIGR00308">
    <property type="entry name" value="TRM1"/>
    <property type="match status" value="1"/>
</dbReference>
<dbReference type="Gene3D" id="3.40.50.150">
    <property type="entry name" value="Vaccinia Virus protein VP39"/>
    <property type="match status" value="1"/>
</dbReference>
<keyword evidence="5 9" id="KW-0819">tRNA processing</keyword>
<evidence type="ECO:0000313" key="12">
    <source>
        <dbReference type="Proteomes" id="UP001642484"/>
    </source>
</evidence>
<dbReference type="SUPFAM" id="SSF53335">
    <property type="entry name" value="S-adenosyl-L-methionine-dependent methyltransferases"/>
    <property type="match status" value="1"/>
</dbReference>
<feature type="region of interest" description="Disordered" evidence="10">
    <location>
        <begin position="562"/>
        <end position="620"/>
    </location>
</feature>
<comment type="similarity">
    <text evidence="9">Belongs to the class I-like SAM-binding methyltransferase superfamily. Trm1 family.</text>
</comment>
<evidence type="ECO:0000256" key="5">
    <source>
        <dbReference type="ARBA" id="ARBA00022694"/>
    </source>
</evidence>
<dbReference type="PANTHER" id="PTHR10631">
    <property type="entry name" value="N 2 ,N 2 -DIMETHYLGUANOSINE TRNA METHYLTRANSFERASE"/>
    <property type="match status" value="1"/>
</dbReference>
<dbReference type="Proteomes" id="UP001642484">
    <property type="component" value="Unassembled WGS sequence"/>
</dbReference>
<reference evidence="11 12" key="1">
    <citation type="submission" date="2024-02" db="EMBL/GenBank/DDBJ databases">
        <authorList>
            <person name="Chen Y."/>
            <person name="Shah S."/>
            <person name="Dougan E. K."/>
            <person name="Thang M."/>
            <person name="Chan C."/>
        </authorList>
    </citation>
    <scope>NUCLEOTIDE SEQUENCE [LARGE SCALE GENOMIC DNA]</scope>
</reference>
<gene>
    <name evidence="11" type="ORF">CCMP2556_LOCUS29489</name>
</gene>
<proteinExistence type="inferred from homology"/>
<dbReference type="Gene3D" id="3.30.56.70">
    <property type="entry name" value="N2,N2-dimethylguanosine tRNA methyltransferase, C-terminal domain"/>
    <property type="match status" value="1"/>
</dbReference>
<feature type="compositionally biased region" description="Basic and acidic residues" evidence="10">
    <location>
        <begin position="102"/>
        <end position="118"/>
    </location>
</feature>
<name>A0ABP0N805_9DINO</name>
<evidence type="ECO:0000256" key="9">
    <source>
        <dbReference type="PROSITE-ProRule" id="PRU00958"/>
    </source>
</evidence>
<evidence type="ECO:0000256" key="1">
    <source>
        <dbReference type="ARBA" id="ARBA00022555"/>
    </source>
</evidence>
<evidence type="ECO:0000256" key="3">
    <source>
        <dbReference type="ARBA" id="ARBA00022679"/>
    </source>
</evidence>
<dbReference type="InterPro" id="IPR029063">
    <property type="entry name" value="SAM-dependent_MTases_sf"/>
</dbReference>
<comment type="caution">
    <text evidence="11">The sequence shown here is derived from an EMBL/GenBank/DDBJ whole genome shotgun (WGS) entry which is preliminary data.</text>
</comment>
<feature type="region of interest" description="Disordered" evidence="10">
    <location>
        <begin position="98"/>
        <end position="162"/>
    </location>
</feature>
<evidence type="ECO:0000256" key="2">
    <source>
        <dbReference type="ARBA" id="ARBA00022603"/>
    </source>
</evidence>
<feature type="region of interest" description="Disordered" evidence="10">
    <location>
        <begin position="1"/>
        <end position="27"/>
    </location>
</feature>
<dbReference type="InterPro" id="IPR002905">
    <property type="entry name" value="Trm1"/>
</dbReference>
<evidence type="ECO:0000313" key="11">
    <source>
        <dbReference type="EMBL" id="CAK9059923.1"/>
    </source>
</evidence>
<comment type="catalytic activity">
    <reaction evidence="8 9">
        <text>guanosine(26) in tRNA + 2 S-adenosyl-L-methionine = N(2)-dimethylguanosine(26) in tRNA + 2 S-adenosyl-L-homocysteine + 2 H(+)</text>
        <dbReference type="Rhea" id="RHEA:43140"/>
        <dbReference type="Rhea" id="RHEA-COMP:10359"/>
        <dbReference type="Rhea" id="RHEA-COMP:10360"/>
        <dbReference type="ChEBI" id="CHEBI:15378"/>
        <dbReference type="ChEBI" id="CHEBI:57856"/>
        <dbReference type="ChEBI" id="CHEBI:59789"/>
        <dbReference type="ChEBI" id="CHEBI:74269"/>
        <dbReference type="ChEBI" id="CHEBI:74513"/>
        <dbReference type="EC" id="2.1.1.216"/>
    </reaction>
</comment>
<sequence>MSDASIVPGGVDSSLPEASEGPAPASITEGLAEVLPVNAKRKDGKNDVFYNPAQVFNRDLSVLVLSVFAKVREEEFAEKDRLRLERFRAKVKVPEVVQGEQADERENEACKELPKEGDQPPSSLLGQEEVPNEGDQPGLRSKEEVPNEGDQPGPSSKEMRQLQLPTPSGLKVLEALAATGIRTVRYAKELPFGPGGIASIVANDLDPNAVVRPNTGEHMKRNFAHNELPSHVQAVNSDANAHMYSKRAKGTGGLGLSAYDVIDLDPYGTVAPFIDSAVQAVADGGLLCITSTDMPVLGGNHPETCFARYGGSALKCGYVHEMALRLVLHAFATAAARCGREVRPLLSVSIDFYVRLFVRVFDSPARVKRHASKTGLVHQCVQCESFFVQKFGEIEGSKEAKFKVARVTVPGSECPECKGRMKVGGPFHCGPLYDRDFLQRCLQVCSAENMSSLPGIVSWKKITGLLTAMSEENDEALYYKLPNLCKSLKVNQMPLRQFRGTLISLGYRVSHFHREPQAIKTDAPNHVVFDLLRLWAEEHPPTNCPLPELLKKEFSLSRPLEWKTESHEGDKVAKFLPNPEPNWGPKPRARSGVEKPEDPTEPDSKKPRREEEKLKEPRPA</sequence>
<evidence type="ECO:0000256" key="7">
    <source>
        <dbReference type="ARBA" id="ARBA00039099"/>
    </source>
</evidence>
<dbReference type="InterPro" id="IPR042296">
    <property type="entry name" value="tRNA_met_Trm1_C"/>
</dbReference>
<organism evidence="11 12">
    <name type="scientific">Durusdinium trenchii</name>
    <dbReference type="NCBI Taxonomy" id="1381693"/>
    <lineage>
        <taxon>Eukaryota</taxon>
        <taxon>Sar</taxon>
        <taxon>Alveolata</taxon>
        <taxon>Dinophyceae</taxon>
        <taxon>Suessiales</taxon>
        <taxon>Symbiodiniaceae</taxon>
        <taxon>Durusdinium</taxon>
    </lineage>
</organism>
<protein>
    <recommendedName>
        <fullName evidence="7 9">tRNA (guanine(26)-N(2))-dimethyltransferase</fullName>
        <ecNumber evidence="7 9">2.1.1.216</ecNumber>
    </recommendedName>
</protein>
<dbReference type="Pfam" id="PF02005">
    <property type="entry name" value="TRM"/>
    <property type="match status" value="1"/>
</dbReference>